<accession>A0A839UI79</accession>
<dbReference type="GO" id="GO:0030975">
    <property type="term" value="F:thiamine binding"/>
    <property type="evidence" value="ECO:0007669"/>
    <property type="project" value="TreeGrafter"/>
</dbReference>
<evidence type="ECO:0000256" key="2">
    <source>
        <dbReference type="SAM" id="SignalP"/>
    </source>
</evidence>
<reference evidence="3 4" key="1">
    <citation type="submission" date="2020-08" db="EMBL/GenBank/DDBJ databases">
        <title>Genomic Encyclopedia of Type Strains, Phase III (KMG-III): the genomes of soil and plant-associated and newly described type strains.</title>
        <authorList>
            <person name="Whitman W."/>
        </authorList>
    </citation>
    <scope>NUCLEOTIDE SEQUENCE [LARGE SCALE GENOMIC DNA]</scope>
    <source>
        <strain evidence="3 4">CECT 7015</strain>
    </source>
</reference>
<organism evidence="3 4">
    <name type="scientific">Phyllobacterium trifolii</name>
    <dbReference type="NCBI Taxonomy" id="300193"/>
    <lineage>
        <taxon>Bacteria</taxon>
        <taxon>Pseudomonadati</taxon>
        <taxon>Pseudomonadota</taxon>
        <taxon>Alphaproteobacteria</taxon>
        <taxon>Hyphomicrobiales</taxon>
        <taxon>Phyllobacteriaceae</taxon>
        <taxon>Phyllobacterium</taxon>
    </lineage>
</organism>
<dbReference type="GO" id="GO:0015888">
    <property type="term" value="P:thiamine transport"/>
    <property type="evidence" value="ECO:0007669"/>
    <property type="project" value="TreeGrafter"/>
</dbReference>
<evidence type="ECO:0000313" key="4">
    <source>
        <dbReference type="Proteomes" id="UP000554520"/>
    </source>
</evidence>
<keyword evidence="4" id="KW-1185">Reference proteome</keyword>
<dbReference type="SUPFAM" id="SSF53850">
    <property type="entry name" value="Periplasmic binding protein-like II"/>
    <property type="match status" value="1"/>
</dbReference>
<dbReference type="PROSITE" id="PS51318">
    <property type="entry name" value="TAT"/>
    <property type="match status" value="1"/>
</dbReference>
<dbReference type="InterPro" id="IPR006311">
    <property type="entry name" value="TAT_signal"/>
</dbReference>
<dbReference type="PANTHER" id="PTHR30006:SF2">
    <property type="entry name" value="ABC TRANSPORTER SUBSTRATE-BINDING PROTEIN"/>
    <property type="match status" value="1"/>
</dbReference>
<feature type="signal peptide" evidence="2">
    <location>
        <begin position="1"/>
        <end position="36"/>
    </location>
</feature>
<sequence>MRTVFETSQGLRLTRRRLLAMLTSASIAIAMPMASANETITVYTALEKEQLAPYAAAFQKAHPDVTIAWLRDSPGVILARLLAEKDNPRADVVWGVPRFWTYKNCSS</sequence>
<gene>
    <name evidence="3" type="ORF">FHS21_004930</name>
</gene>
<comment type="caution">
    <text evidence="3">The sequence shown here is derived from an EMBL/GenBank/DDBJ whole genome shotgun (WGS) entry which is preliminary data.</text>
</comment>
<dbReference type="PANTHER" id="PTHR30006">
    <property type="entry name" value="THIAMINE-BINDING PERIPLASMIC PROTEIN-RELATED"/>
    <property type="match status" value="1"/>
</dbReference>
<dbReference type="GO" id="GO:0030288">
    <property type="term" value="C:outer membrane-bounded periplasmic space"/>
    <property type="evidence" value="ECO:0007669"/>
    <property type="project" value="TreeGrafter"/>
</dbReference>
<feature type="chain" id="PRO_5032484804" evidence="2">
    <location>
        <begin position="37"/>
        <end position="107"/>
    </location>
</feature>
<dbReference type="Gene3D" id="3.40.190.10">
    <property type="entry name" value="Periplasmic binding protein-like II"/>
    <property type="match status" value="1"/>
</dbReference>
<keyword evidence="1 2" id="KW-0732">Signal</keyword>
<dbReference type="AlphaFoldDB" id="A0A839UI79"/>
<dbReference type="RefSeq" id="WP_183664314.1">
    <property type="nucleotide sequence ID" value="NZ_JACHXN010000020.1"/>
</dbReference>
<dbReference type="EMBL" id="JACHXN010000020">
    <property type="protein sequence ID" value="MBB3148482.1"/>
    <property type="molecule type" value="Genomic_DNA"/>
</dbReference>
<evidence type="ECO:0000256" key="1">
    <source>
        <dbReference type="ARBA" id="ARBA00022729"/>
    </source>
</evidence>
<evidence type="ECO:0000313" key="3">
    <source>
        <dbReference type="EMBL" id="MBB3148482.1"/>
    </source>
</evidence>
<dbReference type="GO" id="GO:0030976">
    <property type="term" value="F:thiamine pyrophosphate binding"/>
    <property type="evidence" value="ECO:0007669"/>
    <property type="project" value="TreeGrafter"/>
</dbReference>
<protein>
    <submittedName>
        <fullName evidence="3">ABC-type glycerol-3-phosphate transport system substrate-binding protein</fullName>
    </submittedName>
</protein>
<dbReference type="Proteomes" id="UP000554520">
    <property type="component" value="Unassembled WGS sequence"/>
</dbReference>
<proteinExistence type="predicted"/>
<name>A0A839UI79_9HYPH</name>